<feature type="DNA-binding region" description="H-T-H motif" evidence="2">
    <location>
        <begin position="31"/>
        <end position="50"/>
    </location>
</feature>
<dbReference type="PANTHER" id="PTHR43479:SF11">
    <property type="entry name" value="ACREF_ENVCD OPERON REPRESSOR-RELATED"/>
    <property type="match status" value="1"/>
</dbReference>
<proteinExistence type="predicted"/>
<keyword evidence="1 2" id="KW-0238">DNA-binding</keyword>
<feature type="domain" description="HTH tetR-type" evidence="3">
    <location>
        <begin position="8"/>
        <end position="68"/>
    </location>
</feature>
<evidence type="ECO:0000259" key="3">
    <source>
        <dbReference type="PROSITE" id="PS50977"/>
    </source>
</evidence>
<dbReference type="InterPro" id="IPR009057">
    <property type="entry name" value="Homeodomain-like_sf"/>
</dbReference>
<dbReference type="RefSeq" id="WP_102872874.1">
    <property type="nucleotide sequence ID" value="NZ_JBPFKW010000303.1"/>
</dbReference>
<evidence type="ECO:0000256" key="2">
    <source>
        <dbReference type="PROSITE-ProRule" id="PRU00335"/>
    </source>
</evidence>
<dbReference type="Proteomes" id="UP000288388">
    <property type="component" value="Unassembled WGS sequence"/>
</dbReference>
<evidence type="ECO:0000313" key="5">
    <source>
        <dbReference type="Proteomes" id="UP000288388"/>
    </source>
</evidence>
<accession>A0A2N8PRX2</accession>
<organism evidence="4 5">
    <name type="scientific">Enterococcus avium</name>
    <name type="common">Streptococcus avium</name>
    <dbReference type="NCBI Taxonomy" id="33945"/>
    <lineage>
        <taxon>Bacteria</taxon>
        <taxon>Bacillati</taxon>
        <taxon>Bacillota</taxon>
        <taxon>Bacilli</taxon>
        <taxon>Lactobacillales</taxon>
        <taxon>Enterococcaceae</taxon>
        <taxon>Enterococcus</taxon>
    </lineage>
</organism>
<dbReference type="Gene3D" id="1.10.357.10">
    <property type="entry name" value="Tetracycline Repressor, domain 2"/>
    <property type="match status" value="1"/>
</dbReference>
<gene>
    <name evidence="4" type="ORF">EK398_21115</name>
</gene>
<dbReference type="SUPFAM" id="SSF46689">
    <property type="entry name" value="Homeodomain-like"/>
    <property type="match status" value="1"/>
</dbReference>
<dbReference type="InterPro" id="IPR023772">
    <property type="entry name" value="DNA-bd_HTH_TetR-type_CS"/>
</dbReference>
<dbReference type="PROSITE" id="PS01081">
    <property type="entry name" value="HTH_TETR_1"/>
    <property type="match status" value="1"/>
</dbReference>
<dbReference type="InterPro" id="IPR001647">
    <property type="entry name" value="HTH_TetR"/>
</dbReference>
<dbReference type="PANTHER" id="PTHR43479">
    <property type="entry name" value="ACREF/ENVCD OPERON REPRESSOR-RELATED"/>
    <property type="match status" value="1"/>
</dbReference>
<dbReference type="InterPro" id="IPR050624">
    <property type="entry name" value="HTH-type_Tx_Regulator"/>
</dbReference>
<sequence length="192" mass="22316">MKRKQESLLTKQRLLETAFQNFYEVGFENTSLDKISKDAHVSRGAAYWHFKNKSEIFGEVILMTIEKIKTEKRGIMLDEEMSFQEKVVEILMVPSQNQMGFKFMQQSLKTLEVYPEFAELLETFRETRARLYNFFLAGLVEEGLDENDAMAVSSMLYNYFEGMYGSGTPDEVTKNYTAEAIRRSISIIFKNA</sequence>
<reference evidence="4 5" key="1">
    <citation type="submission" date="2018-12" db="EMBL/GenBank/DDBJ databases">
        <title>A novel vanA-carrying plasmid in a clinical isolate of Enterococcus avium.</title>
        <authorList>
            <person name="Bernasconi O.J."/>
            <person name="Luzzaro F."/>
            <person name="Endimiani A."/>
        </authorList>
    </citation>
    <scope>NUCLEOTIDE SEQUENCE [LARGE SCALE GENOMIC DNA]</scope>
    <source>
        <strain evidence="4 5">LC0559/18</strain>
    </source>
</reference>
<comment type="caution">
    <text evidence="4">The sequence shown here is derived from an EMBL/GenBank/DDBJ whole genome shotgun (WGS) entry which is preliminary data.</text>
</comment>
<dbReference type="PRINTS" id="PR00455">
    <property type="entry name" value="HTHTETR"/>
</dbReference>
<evidence type="ECO:0000256" key="1">
    <source>
        <dbReference type="ARBA" id="ARBA00023125"/>
    </source>
</evidence>
<evidence type="ECO:0000313" key="4">
    <source>
        <dbReference type="EMBL" id="RVU92968.1"/>
    </source>
</evidence>
<name>A0A2N8PRX2_ENTAV</name>
<dbReference type="EMBL" id="RYZS01000002">
    <property type="protein sequence ID" value="RVU92968.1"/>
    <property type="molecule type" value="Genomic_DNA"/>
</dbReference>
<dbReference type="PROSITE" id="PS50977">
    <property type="entry name" value="HTH_TETR_2"/>
    <property type="match status" value="1"/>
</dbReference>
<dbReference type="GO" id="GO:0003677">
    <property type="term" value="F:DNA binding"/>
    <property type="evidence" value="ECO:0007669"/>
    <property type="project" value="UniProtKB-UniRule"/>
</dbReference>
<dbReference type="AlphaFoldDB" id="A0A2N8PRX2"/>
<dbReference type="Pfam" id="PF00440">
    <property type="entry name" value="TetR_N"/>
    <property type="match status" value="1"/>
</dbReference>
<protein>
    <submittedName>
        <fullName evidence="4">TetR family transcriptional regulator</fullName>
    </submittedName>
</protein>